<keyword evidence="3" id="KW-1133">Transmembrane helix</keyword>
<dbReference type="Pfam" id="PF00561">
    <property type="entry name" value="Abhydrolase_1"/>
    <property type="match status" value="1"/>
</dbReference>
<dbReference type="GO" id="GO:0004301">
    <property type="term" value="F:epoxide hydrolase activity"/>
    <property type="evidence" value="ECO:0007669"/>
    <property type="project" value="TreeGrafter"/>
</dbReference>
<dbReference type="PANTHER" id="PTHR42977">
    <property type="entry name" value="HYDROLASE-RELATED"/>
    <property type="match status" value="1"/>
</dbReference>
<dbReference type="SUPFAM" id="SSF53474">
    <property type="entry name" value="alpha/beta-Hydrolases"/>
    <property type="match status" value="1"/>
</dbReference>
<dbReference type="Gene3D" id="3.40.50.1820">
    <property type="entry name" value="alpha/beta hydrolase"/>
    <property type="match status" value="2"/>
</dbReference>
<evidence type="ECO:0000259" key="4">
    <source>
        <dbReference type="Pfam" id="PF00561"/>
    </source>
</evidence>
<feature type="compositionally biased region" description="Gly residues" evidence="2">
    <location>
        <begin position="310"/>
        <end position="343"/>
    </location>
</feature>
<keyword evidence="6" id="KW-1185">Reference proteome</keyword>
<sequence length="400" mass="40797">MSSLPSCPGLQLTATGRKDLQTQLRNVILLPGVPGSRLFTHPSVTAKGFVPGWRLVVLERPGLGLSDAAPEGYTYTQFAADFREFCQLMGLRRVAVIGFSAGTPFATAIACSCSSGAAGPAGPVGPAAAEAGWAAAAATAGAATEAAAGHAGAEETGPVLAGVALVSAIGLPNTPNKRQGMALLFQFAYWACAYVPWLVGYMVRSEAAAMRRRPVHAVREAFKPYSGAADVAALKRPEVEAAFLESGLELYSRGQEAAVLRENLMFAAAPWGLDLAACATRVAIWQGGQDRGCTVPMALYLAQQLRGGGGGGGPGGRGGSGAGGGGGEAAAGGAKDAGGGGGAAAAASAAGVTEADRDKADQREPADERVRVHVLPDQGHMLYFDVWDQVVAWVDQCMSR</sequence>
<evidence type="ECO:0000313" key="6">
    <source>
        <dbReference type="Proteomes" id="UP000650467"/>
    </source>
</evidence>
<dbReference type="InterPro" id="IPR051340">
    <property type="entry name" value="Haloalkane_dehalogenase"/>
</dbReference>
<feature type="domain" description="AB hydrolase-1" evidence="4">
    <location>
        <begin position="27"/>
        <end position="111"/>
    </location>
</feature>
<evidence type="ECO:0000313" key="5">
    <source>
        <dbReference type="EMBL" id="KAG2436888.1"/>
    </source>
</evidence>
<evidence type="ECO:0000256" key="2">
    <source>
        <dbReference type="SAM" id="MobiDB-lite"/>
    </source>
</evidence>
<keyword evidence="1" id="KW-0378">Hydrolase</keyword>
<dbReference type="Proteomes" id="UP000650467">
    <property type="component" value="Unassembled WGS sequence"/>
</dbReference>
<dbReference type="PANTHER" id="PTHR42977:SF3">
    <property type="entry name" value="AB HYDROLASE-1 DOMAIN-CONTAINING PROTEIN"/>
    <property type="match status" value="1"/>
</dbReference>
<keyword evidence="3" id="KW-0472">Membrane</keyword>
<proteinExistence type="predicted"/>
<accession>A0A835W4E4</accession>
<evidence type="ECO:0000256" key="3">
    <source>
        <dbReference type="SAM" id="Phobius"/>
    </source>
</evidence>
<feature type="compositionally biased region" description="Basic and acidic residues" evidence="2">
    <location>
        <begin position="354"/>
        <end position="369"/>
    </location>
</feature>
<dbReference type="InterPro" id="IPR000073">
    <property type="entry name" value="AB_hydrolase_1"/>
</dbReference>
<keyword evidence="3" id="KW-0812">Transmembrane</keyword>
<reference evidence="5" key="1">
    <citation type="journal article" date="2020" name="bioRxiv">
        <title>Comparative genomics of Chlamydomonas.</title>
        <authorList>
            <person name="Craig R.J."/>
            <person name="Hasan A.R."/>
            <person name="Ness R.W."/>
            <person name="Keightley P.D."/>
        </authorList>
    </citation>
    <scope>NUCLEOTIDE SEQUENCE</scope>
    <source>
        <strain evidence="5">SAG 7.73</strain>
    </source>
</reference>
<gene>
    <name evidence="5" type="ORF">HXX76_006407</name>
</gene>
<organism evidence="5 6">
    <name type="scientific">Chlamydomonas incerta</name>
    <dbReference type="NCBI Taxonomy" id="51695"/>
    <lineage>
        <taxon>Eukaryota</taxon>
        <taxon>Viridiplantae</taxon>
        <taxon>Chlorophyta</taxon>
        <taxon>core chlorophytes</taxon>
        <taxon>Chlorophyceae</taxon>
        <taxon>CS clade</taxon>
        <taxon>Chlamydomonadales</taxon>
        <taxon>Chlamydomonadaceae</taxon>
        <taxon>Chlamydomonas</taxon>
    </lineage>
</organism>
<name>A0A835W4E4_CHLIN</name>
<dbReference type="OrthoDB" id="294702at2759"/>
<dbReference type="AlphaFoldDB" id="A0A835W4E4"/>
<protein>
    <recommendedName>
        <fullName evidence="4">AB hydrolase-1 domain-containing protein</fullName>
    </recommendedName>
</protein>
<dbReference type="EMBL" id="JAEHOC010000012">
    <property type="protein sequence ID" value="KAG2436888.1"/>
    <property type="molecule type" value="Genomic_DNA"/>
</dbReference>
<feature type="transmembrane region" description="Helical" evidence="3">
    <location>
        <begin position="183"/>
        <end position="203"/>
    </location>
</feature>
<dbReference type="InterPro" id="IPR029058">
    <property type="entry name" value="AB_hydrolase_fold"/>
</dbReference>
<feature type="region of interest" description="Disordered" evidence="2">
    <location>
        <begin position="310"/>
        <end position="369"/>
    </location>
</feature>
<evidence type="ECO:0000256" key="1">
    <source>
        <dbReference type="ARBA" id="ARBA00022801"/>
    </source>
</evidence>
<comment type="caution">
    <text evidence="5">The sequence shown here is derived from an EMBL/GenBank/DDBJ whole genome shotgun (WGS) entry which is preliminary data.</text>
</comment>